<evidence type="ECO:0000313" key="3">
    <source>
        <dbReference type="Proteomes" id="UP000269221"/>
    </source>
</evidence>
<keyword evidence="3" id="KW-1185">Reference proteome</keyword>
<dbReference type="OrthoDB" id="10657396at2759"/>
<reference evidence="2 3" key="1">
    <citation type="submission" date="2018-07" db="EMBL/GenBank/DDBJ databases">
        <title>A high quality draft genome assembly of the barn swallow (H. rustica rustica).</title>
        <authorList>
            <person name="Formenti G."/>
            <person name="Chiara M."/>
            <person name="Poveda L."/>
            <person name="Francoijs K.-J."/>
            <person name="Bonisoli-Alquati A."/>
            <person name="Canova L."/>
            <person name="Gianfranceschi L."/>
            <person name="Horner D.S."/>
            <person name="Saino N."/>
        </authorList>
    </citation>
    <scope>NUCLEOTIDE SEQUENCE [LARGE SCALE GENOMIC DNA]</scope>
    <source>
        <strain evidence="2">Chelidonia</strain>
        <tissue evidence="2">Blood</tissue>
    </source>
</reference>
<feature type="region of interest" description="Disordered" evidence="1">
    <location>
        <begin position="1"/>
        <end position="27"/>
    </location>
</feature>
<accession>A0A3M0IZK7</accession>
<dbReference type="Proteomes" id="UP000269221">
    <property type="component" value="Unassembled WGS sequence"/>
</dbReference>
<gene>
    <name evidence="2" type="ORF">DUI87_29603</name>
</gene>
<feature type="compositionally biased region" description="Polar residues" evidence="1">
    <location>
        <begin position="85"/>
        <end position="100"/>
    </location>
</feature>
<name>A0A3M0IZK7_HIRRU</name>
<comment type="caution">
    <text evidence="2">The sequence shown here is derived from an EMBL/GenBank/DDBJ whole genome shotgun (WGS) entry which is preliminary data.</text>
</comment>
<organism evidence="2 3">
    <name type="scientific">Hirundo rustica rustica</name>
    <dbReference type="NCBI Taxonomy" id="333673"/>
    <lineage>
        <taxon>Eukaryota</taxon>
        <taxon>Metazoa</taxon>
        <taxon>Chordata</taxon>
        <taxon>Craniata</taxon>
        <taxon>Vertebrata</taxon>
        <taxon>Euteleostomi</taxon>
        <taxon>Archelosauria</taxon>
        <taxon>Archosauria</taxon>
        <taxon>Dinosauria</taxon>
        <taxon>Saurischia</taxon>
        <taxon>Theropoda</taxon>
        <taxon>Coelurosauria</taxon>
        <taxon>Aves</taxon>
        <taxon>Neognathae</taxon>
        <taxon>Neoaves</taxon>
        <taxon>Telluraves</taxon>
        <taxon>Australaves</taxon>
        <taxon>Passeriformes</taxon>
        <taxon>Sylvioidea</taxon>
        <taxon>Hirundinidae</taxon>
        <taxon>Hirundo</taxon>
    </lineage>
</organism>
<proteinExistence type="predicted"/>
<evidence type="ECO:0000256" key="1">
    <source>
        <dbReference type="SAM" id="MobiDB-lite"/>
    </source>
</evidence>
<sequence>MVSDLFPVKGLKAGTSHYPIRDKRQKDEEKAEVLNTLFASVFNNKTSCSLGTQSPELDNGDSDEGRRCRRRSPTPPPVGRKSGVSDLSQEQIETTKNNGQHLDFISINNEAGDLGSCQKVTET</sequence>
<feature type="region of interest" description="Disordered" evidence="1">
    <location>
        <begin position="48"/>
        <end position="101"/>
    </location>
</feature>
<dbReference type="EMBL" id="QRBI01000201">
    <property type="protein sequence ID" value="RMB94015.1"/>
    <property type="molecule type" value="Genomic_DNA"/>
</dbReference>
<dbReference type="AlphaFoldDB" id="A0A3M0IZK7"/>
<protein>
    <submittedName>
        <fullName evidence="2">Uncharacterized protein</fullName>
    </submittedName>
</protein>
<evidence type="ECO:0000313" key="2">
    <source>
        <dbReference type="EMBL" id="RMB94015.1"/>
    </source>
</evidence>